<organism evidence="3 4">
    <name type="scientific">Tepidamorphus gemmatus</name>
    <dbReference type="NCBI Taxonomy" id="747076"/>
    <lineage>
        <taxon>Bacteria</taxon>
        <taxon>Pseudomonadati</taxon>
        <taxon>Pseudomonadota</taxon>
        <taxon>Alphaproteobacteria</taxon>
        <taxon>Hyphomicrobiales</taxon>
        <taxon>Tepidamorphaceae</taxon>
        <taxon>Tepidamorphus</taxon>
    </lineage>
</organism>
<name>A0A4R3M9B0_9HYPH</name>
<dbReference type="EMBL" id="SMAK01000006">
    <property type="protein sequence ID" value="TCT10020.1"/>
    <property type="molecule type" value="Genomic_DNA"/>
</dbReference>
<dbReference type="InterPro" id="IPR000120">
    <property type="entry name" value="Amidase"/>
</dbReference>
<evidence type="ECO:0000313" key="4">
    <source>
        <dbReference type="Proteomes" id="UP000295678"/>
    </source>
</evidence>
<dbReference type="GO" id="GO:0016740">
    <property type="term" value="F:transferase activity"/>
    <property type="evidence" value="ECO:0007669"/>
    <property type="project" value="UniProtKB-KW"/>
</dbReference>
<dbReference type="InterPro" id="IPR023631">
    <property type="entry name" value="Amidase_dom"/>
</dbReference>
<dbReference type="PANTHER" id="PTHR11895">
    <property type="entry name" value="TRANSAMIDASE"/>
    <property type="match status" value="1"/>
</dbReference>
<comment type="caution">
    <text evidence="3">The sequence shown here is derived from an EMBL/GenBank/DDBJ whole genome shotgun (WGS) entry which is preliminary data.</text>
</comment>
<keyword evidence="3" id="KW-0808">Transferase</keyword>
<sequence>MVASSARRRADPGMTALGVAETARLVSNGEAKAEDVTRAYLDRIAEVDAEVGAWAHVDADYALEQARALDRRRAAGRPLGPLHGVPIGIKDIIDAAGLPCERGTPIEAGRRPTRDATAVARLREAGAVILGKTVTTELAVYTPGNTRNPRDLARTPGGSSSGSAAAVAACMVPGALGTQTNGSVIRPASYCGIVGYKPSRGLVSRSGVLTQSPLFDTVGTMARSIEDVALIGDAIAGYDPADEAMRPSGPPRLAEIATSPVPVKPQLAIVRTPVWERAEPDLVEAFAELADILGAQADSFDLPEPFDRALELHRTVLHADIARSFARYWESGRDRLSERLQAIIEDGRTIRAVDYILANDWVRVLNAGLEQIFERYDAIVTPATTGQAPASLETTGDPAFCTTWTYCGLPAVTVPLLAGSDGMPIGVQLVGRHGQDGRLLRTARWLSERVAEETR</sequence>
<protein>
    <submittedName>
        <fullName evidence="3">Asp-tRNA(Asn)/Glu-tRNA(Gln) amidotransferase A subunit family amidase</fullName>
    </submittedName>
</protein>
<gene>
    <name evidence="3" type="ORF">EDC22_106215</name>
</gene>
<evidence type="ECO:0000313" key="3">
    <source>
        <dbReference type="EMBL" id="TCT10020.1"/>
    </source>
</evidence>
<dbReference type="SUPFAM" id="SSF75304">
    <property type="entry name" value="Amidase signature (AS) enzymes"/>
    <property type="match status" value="1"/>
</dbReference>
<dbReference type="AlphaFoldDB" id="A0A4R3M9B0"/>
<dbReference type="Gene3D" id="3.90.1300.10">
    <property type="entry name" value="Amidase signature (AS) domain"/>
    <property type="match status" value="1"/>
</dbReference>
<feature type="domain" description="Amidase" evidence="2">
    <location>
        <begin position="35"/>
        <end position="440"/>
    </location>
</feature>
<dbReference type="Pfam" id="PF01425">
    <property type="entry name" value="Amidase"/>
    <property type="match status" value="1"/>
</dbReference>
<accession>A0A4R3M9B0</accession>
<reference evidence="3 4" key="1">
    <citation type="submission" date="2019-03" db="EMBL/GenBank/DDBJ databases">
        <title>Genomic Encyclopedia of Type Strains, Phase IV (KMG-IV): sequencing the most valuable type-strain genomes for metagenomic binning, comparative biology and taxonomic classification.</title>
        <authorList>
            <person name="Goeker M."/>
        </authorList>
    </citation>
    <scope>NUCLEOTIDE SEQUENCE [LARGE SCALE GENOMIC DNA]</scope>
    <source>
        <strain evidence="3 4">DSM 19345</strain>
    </source>
</reference>
<dbReference type="Proteomes" id="UP000295678">
    <property type="component" value="Unassembled WGS sequence"/>
</dbReference>
<comment type="similarity">
    <text evidence="1">Belongs to the amidase family.</text>
</comment>
<dbReference type="OrthoDB" id="9777859at2"/>
<dbReference type="InterPro" id="IPR036928">
    <property type="entry name" value="AS_sf"/>
</dbReference>
<proteinExistence type="inferred from homology"/>
<evidence type="ECO:0000259" key="2">
    <source>
        <dbReference type="Pfam" id="PF01425"/>
    </source>
</evidence>
<evidence type="ECO:0000256" key="1">
    <source>
        <dbReference type="ARBA" id="ARBA00009199"/>
    </source>
</evidence>
<dbReference type="PANTHER" id="PTHR11895:SF7">
    <property type="entry name" value="GLUTAMYL-TRNA(GLN) AMIDOTRANSFERASE SUBUNIT A, MITOCHONDRIAL"/>
    <property type="match status" value="1"/>
</dbReference>
<keyword evidence="4" id="KW-1185">Reference proteome</keyword>